<feature type="compositionally biased region" description="Basic and acidic residues" evidence="1">
    <location>
        <begin position="1"/>
        <end position="22"/>
    </location>
</feature>
<proteinExistence type="predicted"/>
<feature type="region of interest" description="Disordered" evidence="1">
    <location>
        <begin position="1"/>
        <end position="30"/>
    </location>
</feature>
<comment type="caution">
    <text evidence="3">The sequence shown here is derived from an EMBL/GenBank/DDBJ whole genome shotgun (WGS) entry which is preliminary data.</text>
</comment>
<keyword evidence="2" id="KW-0472">Membrane</keyword>
<dbReference type="Proteomes" id="UP000441354">
    <property type="component" value="Unassembled WGS sequence"/>
</dbReference>
<dbReference type="Pfam" id="PF19893">
    <property type="entry name" value="DUF6366"/>
    <property type="match status" value="1"/>
</dbReference>
<protein>
    <recommendedName>
        <fullName evidence="5">Phage capsid protein</fullName>
    </recommendedName>
</protein>
<keyword evidence="2" id="KW-1133">Transmembrane helix</keyword>
<evidence type="ECO:0008006" key="5">
    <source>
        <dbReference type="Google" id="ProtNLM"/>
    </source>
</evidence>
<keyword evidence="2" id="KW-0812">Transmembrane</keyword>
<evidence type="ECO:0000256" key="1">
    <source>
        <dbReference type="SAM" id="MobiDB-lite"/>
    </source>
</evidence>
<evidence type="ECO:0000313" key="3">
    <source>
        <dbReference type="EMBL" id="KAB2335596.1"/>
    </source>
</evidence>
<dbReference type="EMBL" id="WBOT01000001">
    <property type="protein sequence ID" value="KAB2335596.1"/>
    <property type="molecule type" value="Genomic_DNA"/>
</dbReference>
<feature type="transmembrane region" description="Helical" evidence="2">
    <location>
        <begin position="47"/>
        <end position="69"/>
    </location>
</feature>
<organism evidence="3 4">
    <name type="scientific">Bacillus mesophilum</name>
    <dbReference type="NCBI Taxonomy" id="1071718"/>
    <lineage>
        <taxon>Bacteria</taxon>
        <taxon>Bacillati</taxon>
        <taxon>Bacillota</taxon>
        <taxon>Bacilli</taxon>
        <taxon>Bacillales</taxon>
        <taxon>Bacillaceae</taxon>
        <taxon>Bacillus</taxon>
    </lineage>
</organism>
<sequence length="70" mass="7987">MKDQEETVEQKRERLRQQEMKRNPTGIMNDSINSAYSGNLHELVRGLGWKGAGILLLVVVMALIIVTFIF</sequence>
<dbReference type="RefSeq" id="WP_151572213.1">
    <property type="nucleotide sequence ID" value="NZ_WBOT01000001.1"/>
</dbReference>
<accession>A0A7V7RQB2</accession>
<evidence type="ECO:0000256" key="2">
    <source>
        <dbReference type="SAM" id="Phobius"/>
    </source>
</evidence>
<reference evidence="3 4" key="1">
    <citation type="journal article" date="2014" name="Arch. Microbiol.">
        <title>Bacillus mesophilum sp. nov., strain IITR-54T, a novel 4-chlorobiphenyl dechlorinating bacterium.</title>
        <authorList>
            <person name="Manickam N."/>
            <person name="Singh N.K."/>
            <person name="Bajaj A."/>
            <person name="Kumar R.M."/>
            <person name="Kaur G."/>
            <person name="Kaur N."/>
            <person name="Bala M."/>
            <person name="Kumar A."/>
            <person name="Mayilraj S."/>
        </authorList>
    </citation>
    <scope>NUCLEOTIDE SEQUENCE [LARGE SCALE GENOMIC DNA]</scope>
    <source>
        <strain evidence="3 4">IITR-54</strain>
    </source>
</reference>
<gene>
    <name evidence="3" type="ORF">F7732_03210</name>
</gene>
<dbReference type="AlphaFoldDB" id="A0A7V7RQB2"/>
<keyword evidence="4" id="KW-1185">Reference proteome</keyword>
<evidence type="ECO:0000313" key="4">
    <source>
        <dbReference type="Proteomes" id="UP000441354"/>
    </source>
</evidence>
<dbReference type="InterPro" id="IPR045946">
    <property type="entry name" value="DUF6366"/>
</dbReference>
<name>A0A7V7RQB2_9BACI</name>
<dbReference type="OrthoDB" id="2935923at2"/>